<keyword evidence="3" id="KW-1185">Reference proteome</keyword>
<dbReference type="SUPFAM" id="SSF52540">
    <property type="entry name" value="P-loop containing nucleoside triphosphate hydrolases"/>
    <property type="match status" value="1"/>
</dbReference>
<dbReference type="InterPro" id="IPR006073">
    <property type="entry name" value="GTP-bd"/>
</dbReference>
<dbReference type="Proteomes" id="UP000054217">
    <property type="component" value="Unassembled WGS sequence"/>
</dbReference>
<feature type="non-terminal residue" evidence="2">
    <location>
        <position position="1"/>
    </location>
</feature>
<dbReference type="InParanoid" id="A0A0C3PJR8"/>
<evidence type="ECO:0000313" key="3">
    <source>
        <dbReference type="Proteomes" id="UP000054217"/>
    </source>
</evidence>
<dbReference type="EMBL" id="KN831945">
    <property type="protein sequence ID" value="KIO14425.1"/>
    <property type="molecule type" value="Genomic_DNA"/>
</dbReference>
<evidence type="ECO:0000313" key="2">
    <source>
        <dbReference type="EMBL" id="KIO14425.1"/>
    </source>
</evidence>
<dbReference type="Pfam" id="PF01926">
    <property type="entry name" value="MMR_HSR1"/>
    <property type="match status" value="1"/>
</dbReference>
<dbReference type="Gene3D" id="3.40.50.300">
    <property type="entry name" value="P-loop containing nucleotide triphosphate hydrolases"/>
    <property type="match status" value="1"/>
</dbReference>
<reference evidence="3" key="2">
    <citation type="submission" date="2015-01" db="EMBL/GenBank/DDBJ databases">
        <title>Evolutionary Origins and Diversification of the Mycorrhizal Mutualists.</title>
        <authorList>
            <consortium name="DOE Joint Genome Institute"/>
            <consortium name="Mycorrhizal Genomics Consortium"/>
            <person name="Kohler A."/>
            <person name="Kuo A."/>
            <person name="Nagy L.G."/>
            <person name="Floudas D."/>
            <person name="Copeland A."/>
            <person name="Barry K.W."/>
            <person name="Cichocki N."/>
            <person name="Veneault-Fourrey C."/>
            <person name="LaButti K."/>
            <person name="Lindquist E.A."/>
            <person name="Lipzen A."/>
            <person name="Lundell T."/>
            <person name="Morin E."/>
            <person name="Murat C."/>
            <person name="Riley R."/>
            <person name="Ohm R."/>
            <person name="Sun H."/>
            <person name="Tunlid A."/>
            <person name="Henrissat B."/>
            <person name="Grigoriev I.V."/>
            <person name="Hibbett D.S."/>
            <person name="Martin F."/>
        </authorList>
    </citation>
    <scope>NUCLEOTIDE SEQUENCE [LARGE SCALE GENOMIC DNA]</scope>
    <source>
        <strain evidence="3">Marx 270</strain>
    </source>
</reference>
<reference evidence="2 3" key="1">
    <citation type="submission" date="2014-04" db="EMBL/GenBank/DDBJ databases">
        <authorList>
            <consortium name="DOE Joint Genome Institute"/>
            <person name="Kuo A."/>
            <person name="Kohler A."/>
            <person name="Costa M.D."/>
            <person name="Nagy L.G."/>
            <person name="Floudas D."/>
            <person name="Copeland A."/>
            <person name="Barry K.W."/>
            <person name="Cichocki N."/>
            <person name="Veneault-Fourrey C."/>
            <person name="LaButti K."/>
            <person name="Lindquist E.A."/>
            <person name="Lipzen A."/>
            <person name="Lundell T."/>
            <person name="Morin E."/>
            <person name="Murat C."/>
            <person name="Sun H."/>
            <person name="Tunlid A."/>
            <person name="Henrissat B."/>
            <person name="Grigoriev I.V."/>
            <person name="Hibbett D.S."/>
            <person name="Martin F."/>
            <person name="Nordberg H.P."/>
            <person name="Cantor M.N."/>
            <person name="Hua S.X."/>
        </authorList>
    </citation>
    <scope>NUCLEOTIDE SEQUENCE [LARGE SCALE GENOMIC DNA]</scope>
    <source>
        <strain evidence="2 3">Marx 270</strain>
    </source>
</reference>
<dbReference type="CDD" id="cd00882">
    <property type="entry name" value="Ras_like_GTPase"/>
    <property type="match status" value="1"/>
</dbReference>
<sequence length="262" mass="30112">RAGANLNHIRRFRILVMGRANAGKTTILQRLCNTTDQPEIFDGKGRKQCVINDIQHGDHSIENELVFKSNSHYIFHDSCGFEAGSEEQFKKMKEFVMDRAKTPKLEKRIHAIWFCIPLTDTHRMVTMAERKFFDECETGHVPVIVLLTKADSLELEAFQEIEELQLEPDEAERRMIEIQGRMLDENLEKVKKWLNRLKFQPHDFLPLTGKFSIITGMQQPGADCSALLKCTADVLNDESLQMLLISTQQSSLALCMEFAIKK</sequence>
<protein>
    <recommendedName>
        <fullName evidence="1">G domain-containing protein</fullName>
    </recommendedName>
</protein>
<dbReference type="OrthoDB" id="2648336at2759"/>
<dbReference type="GO" id="GO:0005525">
    <property type="term" value="F:GTP binding"/>
    <property type="evidence" value="ECO:0007669"/>
    <property type="project" value="InterPro"/>
</dbReference>
<dbReference type="HOGENOM" id="CLU_023805_1_1_1"/>
<dbReference type="AlphaFoldDB" id="A0A0C3PJR8"/>
<organism evidence="2 3">
    <name type="scientific">Pisolithus tinctorius Marx 270</name>
    <dbReference type="NCBI Taxonomy" id="870435"/>
    <lineage>
        <taxon>Eukaryota</taxon>
        <taxon>Fungi</taxon>
        <taxon>Dikarya</taxon>
        <taxon>Basidiomycota</taxon>
        <taxon>Agaricomycotina</taxon>
        <taxon>Agaricomycetes</taxon>
        <taxon>Agaricomycetidae</taxon>
        <taxon>Boletales</taxon>
        <taxon>Sclerodermatineae</taxon>
        <taxon>Pisolithaceae</taxon>
        <taxon>Pisolithus</taxon>
    </lineage>
</organism>
<evidence type="ECO:0000259" key="1">
    <source>
        <dbReference type="Pfam" id="PF01926"/>
    </source>
</evidence>
<feature type="domain" description="G" evidence="1">
    <location>
        <begin position="13"/>
        <end position="149"/>
    </location>
</feature>
<gene>
    <name evidence="2" type="ORF">M404DRAFT_121300</name>
</gene>
<name>A0A0C3PJR8_PISTI</name>
<dbReference type="InterPro" id="IPR027417">
    <property type="entry name" value="P-loop_NTPase"/>
</dbReference>
<accession>A0A0C3PJR8</accession>
<proteinExistence type="predicted"/>